<name>A0A927FV76_9HYPH</name>
<evidence type="ECO:0000313" key="2">
    <source>
        <dbReference type="Proteomes" id="UP000654108"/>
    </source>
</evidence>
<dbReference type="AlphaFoldDB" id="A0A927FV76"/>
<accession>A0A927FV76</accession>
<evidence type="ECO:0000313" key="1">
    <source>
        <dbReference type="EMBL" id="MBD8066935.1"/>
    </source>
</evidence>
<proteinExistence type="predicted"/>
<comment type="caution">
    <text evidence="1">The sequence shown here is derived from an EMBL/GenBank/DDBJ whole genome shotgun (WGS) entry which is preliminary data.</text>
</comment>
<sequence length="114" mass="12348">MVEFGKRICISGMFAHATVFVGAGIVRATTWPFRSRTAARGAAWPRPGCSRLYFIEHTYAGDPTNWIIPDKAATEARLRTSGFTIAANPLPEFTCVIGLNVLTLPGIMPGTHQA</sequence>
<keyword evidence="2" id="KW-1185">Reference proteome</keyword>
<organism evidence="1 2">
    <name type="scientific">Devosia oryzisoli</name>
    <dbReference type="NCBI Taxonomy" id="2774138"/>
    <lineage>
        <taxon>Bacteria</taxon>
        <taxon>Pseudomonadati</taxon>
        <taxon>Pseudomonadota</taxon>
        <taxon>Alphaproteobacteria</taxon>
        <taxon>Hyphomicrobiales</taxon>
        <taxon>Devosiaceae</taxon>
        <taxon>Devosia</taxon>
    </lineage>
</organism>
<dbReference type="EMBL" id="JACYFU010000004">
    <property type="protein sequence ID" value="MBD8066935.1"/>
    <property type="molecule type" value="Genomic_DNA"/>
</dbReference>
<dbReference type="Proteomes" id="UP000654108">
    <property type="component" value="Unassembled WGS sequence"/>
</dbReference>
<reference evidence="1" key="1">
    <citation type="submission" date="2020-09" db="EMBL/GenBank/DDBJ databases">
        <title>Genome seq and assembly of Devosia sp.</title>
        <authorList>
            <person name="Chhetri G."/>
        </authorList>
    </citation>
    <scope>NUCLEOTIDE SEQUENCE</scope>
    <source>
        <strain evidence="1">PTR5</strain>
    </source>
</reference>
<dbReference type="RefSeq" id="WP_191777511.1">
    <property type="nucleotide sequence ID" value="NZ_JACYFU010000004.1"/>
</dbReference>
<protein>
    <submittedName>
        <fullName evidence="1">Uncharacterized protein</fullName>
    </submittedName>
</protein>
<gene>
    <name evidence="1" type="ORF">IC608_15790</name>
</gene>